<dbReference type="Proteomes" id="UP000247465">
    <property type="component" value="Chromosome"/>
</dbReference>
<organism evidence="1 2">
    <name type="scientific">Candidatus Moanibacter tarae</name>
    <dbReference type="NCBI Taxonomy" id="2200854"/>
    <lineage>
        <taxon>Bacteria</taxon>
        <taxon>Pseudomonadati</taxon>
        <taxon>Verrucomicrobiota</taxon>
        <taxon>Opitutia</taxon>
        <taxon>Puniceicoccales</taxon>
        <taxon>Puniceicoccales incertae sedis</taxon>
        <taxon>Candidatus Moanibacter</taxon>
    </lineage>
</organism>
<name>A0A2Z4AIV8_9BACT</name>
<sequence length="57" mass="6614">MLLIAGKMRRLRLSDSLGTKSYKYTDPLDYKLSQIFPNSILLLIDEMGPRSDVRRIN</sequence>
<dbReference type="KEGG" id="mtar:DF168_01267"/>
<evidence type="ECO:0000313" key="2">
    <source>
        <dbReference type="Proteomes" id="UP000247465"/>
    </source>
</evidence>
<evidence type="ECO:0000313" key="1">
    <source>
        <dbReference type="EMBL" id="AWT60067.1"/>
    </source>
</evidence>
<reference evidence="1 2" key="1">
    <citation type="submission" date="2018-06" db="EMBL/GenBank/DDBJ databases">
        <title>Draft Genome Sequence of a Novel Marine Bacterium Related to the Verrucomicrobia.</title>
        <authorList>
            <person name="Vosseberg J."/>
            <person name="Martijn J."/>
            <person name="Ettema T.J.G."/>
        </authorList>
    </citation>
    <scope>NUCLEOTIDE SEQUENCE [LARGE SCALE GENOMIC DNA]</scope>
    <source>
        <strain evidence="1">TARA_B100001123</strain>
    </source>
</reference>
<accession>A0A2Z4AIV8</accession>
<protein>
    <submittedName>
        <fullName evidence="1">Uncharacterized protein</fullName>
    </submittedName>
</protein>
<dbReference type="AlphaFoldDB" id="A0A2Z4AIV8"/>
<dbReference type="EMBL" id="CP029803">
    <property type="protein sequence ID" value="AWT60067.1"/>
    <property type="molecule type" value="Genomic_DNA"/>
</dbReference>
<gene>
    <name evidence="1" type="ORF">DF168_01267</name>
</gene>
<proteinExistence type="predicted"/>